<dbReference type="STRING" id="525146.Ddes_0349"/>
<comment type="similarity">
    <text evidence="3">Belongs to the methyl-accepting chemotaxis (MCP) protein family.</text>
</comment>
<dbReference type="GO" id="GO:0006935">
    <property type="term" value="P:chemotaxis"/>
    <property type="evidence" value="ECO:0007669"/>
    <property type="project" value="UniProtKB-ARBA"/>
</dbReference>
<dbReference type="GO" id="GO:0007165">
    <property type="term" value="P:signal transduction"/>
    <property type="evidence" value="ECO:0007669"/>
    <property type="project" value="UniProtKB-KW"/>
</dbReference>
<dbReference type="Gene3D" id="1.10.287.950">
    <property type="entry name" value="Methyl-accepting chemotaxis protein"/>
    <property type="match status" value="1"/>
</dbReference>
<dbReference type="PROSITE" id="PS50111">
    <property type="entry name" value="CHEMOTAXIS_TRANSDUC_2"/>
    <property type="match status" value="1"/>
</dbReference>
<evidence type="ECO:0000256" key="4">
    <source>
        <dbReference type="PROSITE-ProRule" id="PRU00284"/>
    </source>
</evidence>
<evidence type="ECO:0000256" key="6">
    <source>
        <dbReference type="SAM" id="MobiDB-lite"/>
    </source>
</evidence>
<evidence type="ECO:0000256" key="2">
    <source>
        <dbReference type="ARBA" id="ARBA00023224"/>
    </source>
</evidence>
<organism evidence="9">
    <name type="scientific">Desulfovibrio desulfuricans (strain ATCC 27774 / DSM 6949 / MB)</name>
    <dbReference type="NCBI Taxonomy" id="525146"/>
    <lineage>
        <taxon>Bacteria</taxon>
        <taxon>Pseudomonadati</taxon>
        <taxon>Thermodesulfobacteriota</taxon>
        <taxon>Desulfovibrionia</taxon>
        <taxon>Desulfovibrionales</taxon>
        <taxon>Desulfovibrionaceae</taxon>
        <taxon>Desulfovibrio</taxon>
    </lineage>
</organism>
<dbReference type="GO" id="GO:0016020">
    <property type="term" value="C:membrane"/>
    <property type="evidence" value="ECO:0007669"/>
    <property type="project" value="UniProtKB-SubCell"/>
</dbReference>
<evidence type="ECO:0000259" key="8">
    <source>
        <dbReference type="PROSITE" id="PS50111"/>
    </source>
</evidence>
<dbReference type="Pfam" id="PF00015">
    <property type="entry name" value="MCPsignal"/>
    <property type="match status" value="1"/>
</dbReference>
<name>B8J3M8_DESDA</name>
<evidence type="ECO:0000256" key="1">
    <source>
        <dbReference type="ARBA" id="ARBA00004370"/>
    </source>
</evidence>
<accession>B8J3M8</accession>
<dbReference type="Gene3D" id="6.10.340.10">
    <property type="match status" value="1"/>
</dbReference>
<dbReference type="KEGG" id="dds:Ddes_0349"/>
<keyword evidence="7" id="KW-1133">Transmembrane helix</keyword>
<proteinExistence type="inferred from homology"/>
<evidence type="ECO:0000256" key="5">
    <source>
        <dbReference type="SAM" id="Coils"/>
    </source>
</evidence>
<evidence type="ECO:0000313" key="9">
    <source>
        <dbReference type="EMBL" id="ACL48263.1"/>
    </source>
</evidence>
<keyword evidence="2 4" id="KW-0807">Transducer</keyword>
<dbReference type="eggNOG" id="COG0840">
    <property type="taxonomic scope" value="Bacteria"/>
</dbReference>
<evidence type="ECO:0000256" key="3">
    <source>
        <dbReference type="ARBA" id="ARBA00029447"/>
    </source>
</evidence>
<dbReference type="HOGENOM" id="CLU_000445_107_27_7"/>
<dbReference type="Pfam" id="PF12729">
    <property type="entry name" value="4HB_MCP_1"/>
    <property type="match status" value="1"/>
</dbReference>
<dbReference type="PANTHER" id="PTHR32089:SF112">
    <property type="entry name" value="LYSOZYME-LIKE PROTEIN-RELATED"/>
    <property type="match status" value="1"/>
</dbReference>
<dbReference type="PANTHER" id="PTHR32089">
    <property type="entry name" value="METHYL-ACCEPTING CHEMOTAXIS PROTEIN MCPB"/>
    <property type="match status" value="1"/>
</dbReference>
<reference evidence="9" key="1">
    <citation type="submission" date="2009-01" db="EMBL/GenBank/DDBJ databases">
        <title>Complete sequence of Desulfovibrio desulfuricans subsp. desulfuricans str. ATCC 27774.</title>
        <authorList>
            <consortium name="US DOE Joint Genome Institute"/>
            <person name="Lucas S."/>
            <person name="Copeland A."/>
            <person name="Lapidus A."/>
            <person name="Glavina del Rio T."/>
            <person name="Tice H."/>
            <person name="Bruce D."/>
            <person name="Goodwin L."/>
            <person name="Pitluck S."/>
            <person name="Sims D."/>
            <person name="Lu M."/>
            <person name="Kiss H."/>
            <person name="Meineke L."/>
            <person name="Brettin T."/>
            <person name="Detter J.C."/>
            <person name="Han C."/>
            <person name="Larimer F."/>
            <person name="Land M."/>
            <person name="Hauser L."/>
            <person name="Kyrpides N."/>
            <person name="Ovchinnikova G."/>
            <person name="Hazen T.C."/>
        </authorList>
    </citation>
    <scope>NUCLEOTIDE SEQUENCE [LARGE SCALE GENOMIC DNA]</scope>
    <source>
        <strain evidence="9">ATCC 27774</strain>
    </source>
</reference>
<dbReference type="SMART" id="SM00283">
    <property type="entry name" value="MA"/>
    <property type="match status" value="1"/>
</dbReference>
<feature type="coiled-coil region" evidence="5">
    <location>
        <begin position="246"/>
        <end position="306"/>
    </location>
</feature>
<protein>
    <submittedName>
        <fullName evidence="9">Methyl-accepting chemotaxis sensory transducer</fullName>
    </submittedName>
</protein>
<keyword evidence="7" id="KW-0472">Membrane</keyword>
<feature type="domain" description="Methyl-accepting transducer" evidence="8">
    <location>
        <begin position="309"/>
        <end position="545"/>
    </location>
</feature>
<feature type="region of interest" description="Disordered" evidence="6">
    <location>
        <begin position="321"/>
        <end position="343"/>
    </location>
</feature>
<feature type="transmembrane region" description="Helical" evidence="7">
    <location>
        <begin position="185"/>
        <end position="205"/>
    </location>
</feature>
<dbReference type="AlphaFoldDB" id="B8J3M8"/>
<dbReference type="FunFam" id="1.10.287.950:FF:000001">
    <property type="entry name" value="Methyl-accepting chemotaxis sensory transducer"/>
    <property type="match status" value="1"/>
</dbReference>
<comment type="subcellular location">
    <subcellularLocation>
        <location evidence="1">Membrane</location>
    </subcellularLocation>
</comment>
<dbReference type="CDD" id="cd11386">
    <property type="entry name" value="MCP_signal"/>
    <property type="match status" value="1"/>
</dbReference>
<keyword evidence="7" id="KW-0812">Transmembrane</keyword>
<dbReference type="InterPro" id="IPR004089">
    <property type="entry name" value="MCPsignal_dom"/>
</dbReference>
<evidence type="ECO:0000256" key="7">
    <source>
        <dbReference type="SAM" id="Phobius"/>
    </source>
</evidence>
<dbReference type="EMBL" id="CP001358">
    <property type="protein sequence ID" value="ACL48263.1"/>
    <property type="molecule type" value="Genomic_DNA"/>
</dbReference>
<gene>
    <name evidence="9" type="ordered locus">Ddes_0349</name>
</gene>
<sequence precursor="true">MKLQAKLLAGFLLSALITLSMGIFADSRLHDMSQADTFLYTRSAEPMGDLINMSVYFQRIRLDLLTFVTTDEDAVKQRVRTEIPQYRAIIDSGTTKVESSLISAEAQKILAEYKLRRQDFRTMTDDVMSLASDGRQAQAYALLTGKGWEISTAYQNAIGDLVASKLEQGRLLAQKNAELADSSSYLLYVALGAGILLSIAMGILLTRNIMRQLGEDPGYLAEVAGEIAHGNLNVTFRPQKTAGGVYHVMQNMVGTMKEKIAEAEEKSAEAARQADQANIATQEAHAAKAAAERAKAEGMLQAAQQLEEVVGILTSASEELSAQIEQSSRGADEQSQRVSETATAMEEMNATVREVASNAGHASEMSDQAHLQAQEGAAIVSRVVQGINEVSRQSMEIKQDMDTLSHQAEGIGQIMSVISDIADQTNLLALNAAIEAARAGEAGRGFAVVADEVRKLAEKTMTATHEVGQVISGIQEGTRKSVAGVDVSIGTIQGATSLANQSGETLHSIVALVDQTNDQVRSIATASEEQSAASDEINRSVEQVAAISSQTATAMAQAAQATAELARQSQVLQSLINDMKAEGSR</sequence>
<dbReference type="SUPFAM" id="SSF58104">
    <property type="entry name" value="Methyl-accepting chemotaxis protein (MCP) signaling domain"/>
    <property type="match status" value="1"/>
</dbReference>
<keyword evidence="5" id="KW-0175">Coiled coil</keyword>
<dbReference type="InterPro" id="IPR024478">
    <property type="entry name" value="HlyB_4HB_MCP"/>
</dbReference>